<evidence type="ECO:0000313" key="1">
    <source>
        <dbReference type="EMBL" id="EXG80068.1"/>
    </source>
</evidence>
<dbReference type="AlphaFoldDB" id="A0A010YXY6"/>
<name>A0A010YXY6_9ACTN</name>
<accession>A0A010YXY6</accession>
<reference evidence="1 2" key="1">
    <citation type="submission" date="2013-07" db="EMBL/GenBank/DDBJ databases">
        <authorList>
            <consortium name="DOE Joint Genome Institute"/>
            <person name="Eisen J."/>
            <person name="Huntemann M."/>
            <person name="Han J."/>
            <person name="Chen A."/>
            <person name="Kyrpides N."/>
            <person name="Mavromatis K."/>
            <person name="Markowitz V."/>
            <person name="Palaniappan K."/>
            <person name="Ivanova N."/>
            <person name="Schaumberg A."/>
            <person name="Pati A."/>
            <person name="Liolios K."/>
            <person name="Nordberg H.P."/>
            <person name="Cantor M.N."/>
            <person name="Hua S.X."/>
            <person name="Woyke T."/>
        </authorList>
    </citation>
    <scope>NUCLEOTIDE SEQUENCE [LARGE SCALE GENOMIC DNA]</scope>
    <source>
        <strain evidence="1 2">DSM 44712</strain>
    </source>
</reference>
<dbReference type="EMBL" id="JFBT01000001">
    <property type="protein sequence ID" value="EXG80068.1"/>
    <property type="molecule type" value="Genomic_DNA"/>
</dbReference>
<proteinExistence type="predicted"/>
<gene>
    <name evidence="1" type="ORF">CryarDRAFT_1132</name>
</gene>
<evidence type="ECO:0008006" key="3">
    <source>
        <dbReference type="Google" id="ProtNLM"/>
    </source>
</evidence>
<dbReference type="Proteomes" id="UP000021053">
    <property type="component" value="Unassembled WGS sequence"/>
</dbReference>
<dbReference type="HOGENOM" id="CLU_509700_0_0_11"/>
<organism evidence="1 2">
    <name type="scientific">Cryptosporangium arvum DSM 44712</name>
    <dbReference type="NCBI Taxonomy" id="927661"/>
    <lineage>
        <taxon>Bacteria</taxon>
        <taxon>Bacillati</taxon>
        <taxon>Actinomycetota</taxon>
        <taxon>Actinomycetes</taxon>
        <taxon>Cryptosporangiales</taxon>
        <taxon>Cryptosporangiaceae</taxon>
        <taxon>Cryptosporangium</taxon>
    </lineage>
</organism>
<sequence>MVEPYDRPVARKIELRPTRDPGEKSVDLITQVEYVSTIVLDAIGENQKAAVSNTLIGTMRELRGRSKRFVDRDYAVWYGEVENHGEKFACIGLPERFDADLHIYYQRALRRAGWNIRAIHRYLVSDMDAEPILRWDRGRIIAYKLGLDEATGEFGPDVEERSCEIRSRPTRSNVRTPPAPATFRASEVHSFESWDQLRREIVAYVGHLTAPSSYAGLRRFVTEHCGIGVVEVKNAGIDSFAYGLTQAGWIDDDGCGVRVLIQSALTTAHKHAVLAHELAHYVLHFPILYLRQLIEQASWSDARFESAYTEAYSEAFPNPPDIEADASYFASYLLVPRWVNEEFASLVWEENRSPTAYELAWRFLQPLLAADDGQPGWQSLERVRGESAGEKSVWSDLNAQGLDDLYATMVAALAGRESAHSEQVRDSVVTGMQRLESLLQDRLDGSTMGAVRKRSDGTAAIEGTEISPARRVYPPLAADGRADRRFPIVPVKLTAAGEDDEWASPLAAGVASVHAWRREYEDISVVAYPYQAER</sequence>
<evidence type="ECO:0000313" key="2">
    <source>
        <dbReference type="Proteomes" id="UP000021053"/>
    </source>
</evidence>
<comment type="caution">
    <text evidence="1">The sequence shown here is derived from an EMBL/GenBank/DDBJ whole genome shotgun (WGS) entry which is preliminary data.</text>
</comment>
<keyword evidence="2" id="KW-1185">Reference proteome</keyword>
<protein>
    <recommendedName>
        <fullName evidence="3">IrrE N-terminal-like domain-containing protein</fullName>
    </recommendedName>
</protein>